<reference evidence="2" key="1">
    <citation type="submission" date="2023-03" db="UniProtKB">
        <authorList>
            <consortium name="EnsemblPlants"/>
        </authorList>
    </citation>
    <scope>IDENTIFICATION</scope>
</reference>
<proteinExistence type="predicted"/>
<feature type="region of interest" description="Disordered" evidence="1">
    <location>
        <begin position="1"/>
        <end position="40"/>
    </location>
</feature>
<dbReference type="AlphaFoldDB" id="A0A9I9D288"/>
<feature type="compositionally biased region" description="Basic and acidic residues" evidence="1">
    <location>
        <begin position="30"/>
        <end position="40"/>
    </location>
</feature>
<evidence type="ECO:0000313" key="2">
    <source>
        <dbReference type="EnsemblPlants" id="MELO3C011989.2.1"/>
    </source>
</evidence>
<accession>A0A9I9D288</accession>
<feature type="compositionally biased region" description="Basic and acidic residues" evidence="1">
    <location>
        <begin position="1"/>
        <end position="19"/>
    </location>
</feature>
<name>A0A9I9D288_CUCME</name>
<dbReference type="EnsemblPlants" id="MELO3C011989.2.1">
    <property type="protein sequence ID" value="MELO3C011989.2.1"/>
    <property type="gene ID" value="MELO3C011989.2"/>
</dbReference>
<protein>
    <submittedName>
        <fullName evidence="2">Uncharacterized protein</fullName>
    </submittedName>
</protein>
<organism evidence="2">
    <name type="scientific">Cucumis melo</name>
    <name type="common">Muskmelon</name>
    <dbReference type="NCBI Taxonomy" id="3656"/>
    <lineage>
        <taxon>Eukaryota</taxon>
        <taxon>Viridiplantae</taxon>
        <taxon>Streptophyta</taxon>
        <taxon>Embryophyta</taxon>
        <taxon>Tracheophyta</taxon>
        <taxon>Spermatophyta</taxon>
        <taxon>Magnoliopsida</taxon>
        <taxon>eudicotyledons</taxon>
        <taxon>Gunneridae</taxon>
        <taxon>Pentapetalae</taxon>
        <taxon>rosids</taxon>
        <taxon>fabids</taxon>
        <taxon>Cucurbitales</taxon>
        <taxon>Cucurbitaceae</taxon>
        <taxon>Benincaseae</taxon>
        <taxon>Cucumis</taxon>
    </lineage>
</organism>
<sequence length="102" mass="12051">MRKTRESDGERKKEKEFRKQNNTFNKHHRESTTDRKGETVGRRNFYRGPCIYKPKGEGKLKYETTLLRHRGGADYPPIRIGHVMGLRIRRLASFDFSLKIGN</sequence>
<dbReference type="Gramene" id="MELO3C011989.2.1">
    <property type="protein sequence ID" value="MELO3C011989.2.1"/>
    <property type="gene ID" value="MELO3C011989.2"/>
</dbReference>
<evidence type="ECO:0000256" key="1">
    <source>
        <dbReference type="SAM" id="MobiDB-lite"/>
    </source>
</evidence>